<dbReference type="Gene3D" id="3.40.250.10">
    <property type="entry name" value="Rhodanese-like domain"/>
    <property type="match status" value="1"/>
</dbReference>
<accession>A0ABT7QQU8</accession>
<dbReference type="PROSITE" id="PS50206">
    <property type="entry name" value="RHODANESE_3"/>
    <property type="match status" value="1"/>
</dbReference>
<keyword evidence="1" id="KW-0732">Signal</keyword>
<feature type="chain" id="PRO_5046548700" evidence="1">
    <location>
        <begin position="19"/>
        <end position="228"/>
    </location>
</feature>
<reference evidence="3" key="1">
    <citation type="submission" date="2023-01" db="EMBL/GenBank/DDBJ databases">
        <title>Sulfurovum sp. XTW-4 genome assembly.</title>
        <authorList>
            <person name="Wang J."/>
        </authorList>
    </citation>
    <scope>NUCLEOTIDE SEQUENCE</scope>
    <source>
        <strain evidence="3">XTW-4</strain>
    </source>
</reference>
<sequence>MFYKMTIISLLLTSSIMAGNNGFEYEGIPVKMVDINGKIKEFIVKRDIPEECIKVPITNKMLWTGNYANAKVPEACKSTYVSTKGKILPMQLHEDIDTYGELEVLAFMKEMQENDSMMLIDGRKQVWYDYRTIPGAINMPFHHFKERKSFEFEFEHEIRRLGVKINEDDTFDFTKAKTITIFCNGPWCSQSVAMIIALLDIGYPPEKIKWYRGGMQTWLAAGMTSTRD</sequence>
<name>A0ABT7QQU8_9BACT</name>
<keyword evidence="4" id="KW-1185">Reference proteome</keyword>
<organism evidence="3 4">
    <name type="scientific">Sulfurovum xiamenensis</name>
    <dbReference type="NCBI Taxonomy" id="3019066"/>
    <lineage>
        <taxon>Bacteria</taxon>
        <taxon>Pseudomonadati</taxon>
        <taxon>Campylobacterota</taxon>
        <taxon>Epsilonproteobacteria</taxon>
        <taxon>Campylobacterales</taxon>
        <taxon>Sulfurovaceae</taxon>
        <taxon>Sulfurovum</taxon>
    </lineage>
</organism>
<dbReference type="InterPro" id="IPR036873">
    <property type="entry name" value="Rhodanese-like_dom_sf"/>
</dbReference>
<evidence type="ECO:0000259" key="2">
    <source>
        <dbReference type="PROSITE" id="PS50206"/>
    </source>
</evidence>
<gene>
    <name evidence="3" type="ORF">PF327_04485</name>
</gene>
<protein>
    <submittedName>
        <fullName evidence="3">Rhodanese-like domain-containing protein</fullName>
    </submittedName>
</protein>
<dbReference type="RefSeq" id="WP_008242699.1">
    <property type="nucleotide sequence ID" value="NZ_JAQIBC010000002.1"/>
</dbReference>
<dbReference type="EMBL" id="JAQIBC010000002">
    <property type="protein sequence ID" value="MDM5263446.1"/>
    <property type="molecule type" value="Genomic_DNA"/>
</dbReference>
<evidence type="ECO:0000313" key="4">
    <source>
        <dbReference type="Proteomes" id="UP001169066"/>
    </source>
</evidence>
<dbReference type="Pfam" id="PF00581">
    <property type="entry name" value="Rhodanese"/>
    <property type="match status" value="1"/>
</dbReference>
<dbReference type="SUPFAM" id="SSF52821">
    <property type="entry name" value="Rhodanese/Cell cycle control phosphatase"/>
    <property type="match status" value="1"/>
</dbReference>
<comment type="caution">
    <text evidence="3">The sequence shown here is derived from an EMBL/GenBank/DDBJ whole genome shotgun (WGS) entry which is preliminary data.</text>
</comment>
<dbReference type="Proteomes" id="UP001169066">
    <property type="component" value="Unassembled WGS sequence"/>
</dbReference>
<dbReference type="SMART" id="SM00450">
    <property type="entry name" value="RHOD"/>
    <property type="match status" value="1"/>
</dbReference>
<feature type="domain" description="Rhodanese" evidence="2">
    <location>
        <begin position="113"/>
        <end position="227"/>
    </location>
</feature>
<evidence type="ECO:0000256" key="1">
    <source>
        <dbReference type="SAM" id="SignalP"/>
    </source>
</evidence>
<dbReference type="InterPro" id="IPR001763">
    <property type="entry name" value="Rhodanese-like_dom"/>
</dbReference>
<evidence type="ECO:0000313" key="3">
    <source>
        <dbReference type="EMBL" id="MDM5263446.1"/>
    </source>
</evidence>
<feature type="signal peptide" evidence="1">
    <location>
        <begin position="1"/>
        <end position="18"/>
    </location>
</feature>
<proteinExistence type="predicted"/>